<organism evidence="1 2">
    <name type="scientific">Tanacetum coccineum</name>
    <dbReference type="NCBI Taxonomy" id="301880"/>
    <lineage>
        <taxon>Eukaryota</taxon>
        <taxon>Viridiplantae</taxon>
        <taxon>Streptophyta</taxon>
        <taxon>Embryophyta</taxon>
        <taxon>Tracheophyta</taxon>
        <taxon>Spermatophyta</taxon>
        <taxon>Magnoliopsida</taxon>
        <taxon>eudicotyledons</taxon>
        <taxon>Gunneridae</taxon>
        <taxon>Pentapetalae</taxon>
        <taxon>asterids</taxon>
        <taxon>campanulids</taxon>
        <taxon>Asterales</taxon>
        <taxon>Asteraceae</taxon>
        <taxon>Asteroideae</taxon>
        <taxon>Anthemideae</taxon>
        <taxon>Anthemidinae</taxon>
        <taxon>Tanacetum</taxon>
    </lineage>
</organism>
<dbReference type="Proteomes" id="UP001151760">
    <property type="component" value="Unassembled WGS sequence"/>
</dbReference>
<gene>
    <name evidence="1" type="ORF">Tco_0657173</name>
</gene>
<keyword evidence="2" id="KW-1185">Reference proteome</keyword>
<sequence>MPTSETPAITLATIQQLIANGFAAVLEAQAATVVQREQLTLFAGLSGLNQYFLIATVSRKTKLLTNKYCPRTEVKNNGRRNLQTGWKEIDLKTYIRRILRIKPYLCPTMVPNTEKLMEVFINGLPRSIEGNVTASKPQTLEEAINKPNRLMSQDNIA</sequence>
<reference evidence="1" key="2">
    <citation type="submission" date="2022-01" db="EMBL/GenBank/DDBJ databases">
        <authorList>
            <person name="Yamashiro T."/>
            <person name="Shiraishi A."/>
            <person name="Satake H."/>
            <person name="Nakayama K."/>
        </authorList>
    </citation>
    <scope>NUCLEOTIDE SEQUENCE</scope>
</reference>
<proteinExistence type="predicted"/>
<protein>
    <submittedName>
        <fullName evidence="1">Uncharacterized protein</fullName>
    </submittedName>
</protein>
<evidence type="ECO:0000313" key="1">
    <source>
        <dbReference type="EMBL" id="GJS62389.1"/>
    </source>
</evidence>
<evidence type="ECO:0000313" key="2">
    <source>
        <dbReference type="Proteomes" id="UP001151760"/>
    </source>
</evidence>
<accession>A0ABQ4XAU2</accession>
<name>A0ABQ4XAU2_9ASTR</name>
<reference evidence="1" key="1">
    <citation type="journal article" date="2022" name="Int. J. Mol. Sci.">
        <title>Draft Genome of Tanacetum Coccineum: Genomic Comparison of Closely Related Tanacetum-Family Plants.</title>
        <authorList>
            <person name="Yamashiro T."/>
            <person name="Shiraishi A."/>
            <person name="Nakayama K."/>
            <person name="Satake H."/>
        </authorList>
    </citation>
    <scope>NUCLEOTIDE SEQUENCE</scope>
</reference>
<comment type="caution">
    <text evidence="1">The sequence shown here is derived from an EMBL/GenBank/DDBJ whole genome shotgun (WGS) entry which is preliminary data.</text>
</comment>
<dbReference type="EMBL" id="BQNB010009357">
    <property type="protein sequence ID" value="GJS62389.1"/>
    <property type="molecule type" value="Genomic_DNA"/>
</dbReference>